<dbReference type="InterPro" id="IPR005564">
    <property type="entry name" value="Major_capsid_GpE"/>
</dbReference>
<dbReference type="Proteomes" id="UP000235701">
    <property type="component" value="Unassembled WGS sequence"/>
</dbReference>
<reference evidence="1 2" key="1">
    <citation type="submission" date="2017-09" db="EMBL/GenBank/DDBJ databases">
        <title>Bacterial strain isolated from the female urinary microbiota.</title>
        <authorList>
            <person name="Thomas-White K."/>
            <person name="Kumar N."/>
            <person name="Forster S."/>
            <person name="Putonti C."/>
            <person name="Lawley T."/>
            <person name="Wolfe A.J."/>
        </authorList>
    </citation>
    <scope>NUCLEOTIDE SEQUENCE [LARGE SCALE GENOMIC DNA]</scope>
    <source>
        <strain evidence="1 2">UMB0240</strain>
    </source>
</reference>
<keyword evidence="2" id="KW-1185">Reference proteome</keyword>
<dbReference type="Gene3D" id="3.90.1690.10">
    <property type="entry name" value="phage-related protein like domain"/>
    <property type="match status" value="1"/>
</dbReference>
<dbReference type="InterPro" id="IPR053738">
    <property type="entry name" value="Lambda_capsid_assembly"/>
</dbReference>
<evidence type="ECO:0000313" key="1">
    <source>
        <dbReference type="EMBL" id="PMC80444.1"/>
    </source>
</evidence>
<proteinExistence type="predicted"/>
<evidence type="ECO:0000313" key="2">
    <source>
        <dbReference type="Proteomes" id="UP000235701"/>
    </source>
</evidence>
<gene>
    <name evidence="1" type="ORF">CJ191_01155</name>
</gene>
<dbReference type="RefSeq" id="WP_102198719.1">
    <property type="nucleotide sequence ID" value="NZ_PNHQ01000002.1"/>
</dbReference>
<name>A0A2N6UG04_9LACT</name>
<accession>A0A2N6UG04</accession>
<sequence length="361" mass="39220">MPLLETAVTAQNVVGYFEATTTQDDSLGARLFPAEKQLGLTLEYIKGSGNKAVQLRASAFDTRTTFRDRMPIELNSERMPFFKEGYLVKESDRQQLAILEMTGNQALIDTVLTKIFSDSANLILAAQARVQAMRMQVLATGKLAIDSNGVKQEYDYSVPEENKGTVANNWSDADNATPLKDIAEAVDKMADNGVAIEGAVMNNRTFGYLRDAKSTKRQIKGNVQNATPDVTNRELTEFLSNEYGVTLEIVKATNVGDDGQAHKIFPDGHVTLIPNQTLGRTVYGTSPAEMDLTSRQDVDVSVVNTGVAVVTTMTTDPVNKQTRAEMVTLPSFEGANLVYLMTTEAEADEPIDEGSEAGASA</sequence>
<dbReference type="AlphaFoldDB" id="A0A2N6UG04"/>
<dbReference type="Pfam" id="PF03864">
    <property type="entry name" value="Phage_cap_E"/>
    <property type="match status" value="1"/>
</dbReference>
<protein>
    <submittedName>
        <fullName evidence="1">Major capsid protein E</fullName>
    </submittedName>
</protein>
<dbReference type="OrthoDB" id="47969at2"/>
<organism evidence="1 2">
    <name type="scientific">Aerococcus viridans</name>
    <dbReference type="NCBI Taxonomy" id="1377"/>
    <lineage>
        <taxon>Bacteria</taxon>
        <taxon>Bacillati</taxon>
        <taxon>Bacillota</taxon>
        <taxon>Bacilli</taxon>
        <taxon>Lactobacillales</taxon>
        <taxon>Aerococcaceae</taxon>
        <taxon>Aerococcus</taxon>
    </lineage>
</organism>
<dbReference type="EMBL" id="PNHQ01000002">
    <property type="protein sequence ID" value="PMC80444.1"/>
    <property type="molecule type" value="Genomic_DNA"/>
</dbReference>
<comment type="caution">
    <text evidence="1">The sequence shown here is derived from an EMBL/GenBank/DDBJ whole genome shotgun (WGS) entry which is preliminary data.</text>
</comment>